<proteinExistence type="predicted"/>
<sequence>MTMAPDTGPSDHTLDAPTMAHAKRRCSAPVPQSVGQARKELYATLNVMQCEVTYRVLVVDAERAAFNALAELLTQLHTAELRFEVCHASSSEEAVHALSQSATTPIDIALVSLELLTDYACACEEDIGSTVVIAYGADALDLAELQFAFGVCDLLQWPLSESQLRSALHKSLPRPLHFPQRPALRDPGLGTVVFPLRILQVNSCPRTSSALECCFQEMGIWVDTVSTPKLAASRLVSGRPYDLVIGDADEPTESLDSGMSFAALCVWYGETQRARIYRSAAYDTPTTAFVTMSSEPISQQTCSDFGIDYCVMKPVSAGRCARLLQGWLASTFVVPIAPMCIAPMPRTSQGRKQGVGCRFPRAVFDPSGLHSVGCLLLDRPEAAEATGRTTTDGGEAVEMDASV</sequence>
<dbReference type="GO" id="GO:0000160">
    <property type="term" value="P:phosphorelay signal transduction system"/>
    <property type="evidence" value="ECO:0007669"/>
    <property type="project" value="InterPro"/>
</dbReference>
<dbReference type="SUPFAM" id="SSF52172">
    <property type="entry name" value="CheY-like"/>
    <property type="match status" value="2"/>
</dbReference>
<name>A0A6T9EK95_9EUKA</name>
<gene>
    <name evidence="4" type="ORF">HERI1096_LOCUS12461</name>
    <name evidence="5" type="ORF">HERI1096_LOCUS12462</name>
</gene>
<evidence type="ECO:0000256" key="2">
    <source>
        <dbReference type="SAM" id="MobiDB-lite"/>
    </source>
</evidence>
<feature type="modified residue" description="4-aspartylphosphate" evidence="1">
    <location>
        <position position="247"/>
    </location>
</feature>
<organism evidence="5">
    <name type="scientific">Haptolina ericina</name>
    <dbReference type="NCBI Taxonomy" id="156174"/>
    <lineage>
        <taxon>Eukaryota</taxon>
        <taxon>Haptista</taxon>
        <taxon>Haptophyta</taxon>
        <taxon>Prymnesiophyceae</taxon>
        <taxon>Prymnesiales</taxon>
        <taxon>Prymnesiaceae</taxon>
        <taxon>Haptolina</taxon>
    </lineage>
</organism>
<feature type="region of interest" description="Disordered" evidence="2">
    <location>
        <begin position="384"/>
        <end position="403"/>
    </location>
</feature>
<feature type="region of interest" description="Disordered" evidence="2">
    <location>
        <begin position="1"/>
        <end position="27"/>
    </location>
</feature>
<dbReference type="InterPro" id="IPR001789">
    <property type="entry name" value="Sig_transdc_resp-reg_receiver"/>
</dbReference>
<dbReference type="AlphaFoldDB" id="A0A6T9EK95"/>
<dbReference type="EMBL" id="HBHX01022406">
    <property type="protein sequence ID" value="CAE0111801.1"/>
    <property type="molecule type" value="Transcribed_RNA"/>
</dbReference>
<dbReference type="EMBL" id="HBHX01022407">
    <property type="protein sequence ID" value="CAE0111802.1"/>
    <property type="molecule type" value="Transcribed_RNA"/>
</dbReference>
<feature type="domain" description="Response regulatory" evidence="3">
    <location>
        <begin position="55"/>
        <end position="172"/>
    </location>
</feature>
<feature type="domain" description="Response regulatory" evidence="3">
    <location>
        <begin position="197"/>
        <end position="328"/>
    </location>
</feature>
<comment type="caution">
    <text evidence="1">Lacks conserved residue(s) required for the propagation of feature annotation.</text>
</comment>
<evidence type="ECO:0000256" key="1">
    <source>
        <dbReference type="PROSITE-ProRule" id="PRU00169"/>
    </source>
</evidence>
<keyword evidence="1" id="KW-0597">Phosphoprotein</keyword>
<reference evidence="5" key="1">
    <citation type="submission" date="2021-01" db="EMBL/GenBank/DDBJ databases">
        <authorList>
            <person name="Corre E."/>
            <person name="Pelletier E."/>
            <person name="Niang G."/>
            <person name="Scheremetjew M."/>
            <person name="Finn R."/>
            <person name="Kale V."/>
            <person name="Holt S."/>
            <person name="Cochrane G."/>
            <person name="Meng A."/>
            <person name="Brown T."/>
            <person name="Cohen L."/>
        </authorList>
    </citation>
    <scope>NUCLEOTIDE SEQUENCE</scope>
    <source>
        <strain evidence="5">CCMP281</strain>
    </source>
</reference>
<dbReference type="PROSITE" id="PS50110">
    <property type="entry name" value="RESPONSE_REGULATORY"/>
    <property type="match status" value="2"/>
</dbReference>
<evidence type="ECO:0000313" key="4">
    <source>
        <dbReference type="EMBL" id="CAE0111801.1"/>
    </source>
</evidence>
<protein>
    <recommendedName>
        <fullName evidence="3">Response regulatory domain-containing protein</fullName>
    </recommendedName>
</protein>
<evidence type="ECO:0000313" key="5">
    <source>
        <dbReference type="EMBL" id="CAE0111802.1"/>
    </source>
</evidence>
<dbReference type="InterPro" id="IPR011006">
    <property type="entry name" value="CheY-like_superfamily"/>
</dbReference>
<accession>A0A6T9EK95</accession>
<evidence type="ECO:0000259" key="3">
    <source>
        <dbReference type="PROSITE" id="PS50110"/>
    </source>
</evidence>
<dbReference type="Gene3D" id="3.40.50.2300">
    <property type="match status" value="2"/>
</dbReference>